<evidence type="ECO:0000313" key="15">
    <source>
        <dbReference type="Proteomes" id="UP000009235"/>
    </source>
</evidence>
<name>F6EHD6_HOYSD</name>
<dbReference type="GO" id="GO:0046872">
    <property type="term" value="F:metal ion binding"/>
    <property type="evidence" value="ECO:0007669"/>
    <property type="project" value="UniProtKB-KW"/>
</dbReference>
<dbReference type="InterPro" id="IPR026610">
    <property type="entry name" value="Hen1"/>
</dbReference>
<keyword evidence="7" id="KW-0479">Metal-binding</keyword>
<reference evidence="14 15" key="1">
    <citation type="journal article" date="2011" name="J. Bacteriol.">
        <title>Complete genome sequence of Amycolicicoccus subflavus DQS3-9A1T, an actinomycete isolated from crude oil-polluted soil.</title>
        <authorList>
            <person name="Cai M."/>
            <person name="Chen W.M."/>
            <person name="Nie Y."/>
            <person name="Chi C.Q."/>
            <person name="Wang Y.N."/>
            <person name="Tang Y.Q."/>
            <person name="Li G.Y."/>
            <person name="Wu X.L."/>
        </authorList>
    </citation>
    <scope>NUCLEOTIDE SEQUENCE [LARGE SCALE GENOMIC DNA]</scope>
    <source>
        <strain evidence="15">DSM 45089 / DQS3-9A1</strain>
    </source>
</reference>
<dbReference type="InterPro" id="IPR029063">
    <property type="entry name" value="SAM-dependent_MTases_sf"/>
</dbReference>
<dbReference type="NCBIfam" id="TIGR04074">
    <property type="entry name" value="bacter_Hen1"/>
    <property type="match status" value="1"/>
</dbReference>
<proteinExistence type="inferred from homology"/>
<keyword evidence="4" id="KW-0489">Methyltransferase</keyword>
<dbReference type="GO" id="GO:0031047">
    <property type="term" value="P:regulatory ncRNA-mediated gene silencing"/>
    <property type="evidence" value="ECO:0007669"/>
    <property type="project" value="UniProtKB-KW"/>
</dbReference>
<dbReference type="Gene3D" id="3.40.50.150">
    <property type="entry name" value="Vaccinia Virus protein VP39"/>
    <property type="match status" value="1"/>
</dbReference>
<keyword evidence="5" id="KW-0808">Transferase</keyword>
<dbReference type="SUPFAM" id="SSF53335">
    <property type="entry name" value="S-adenosyl-L-methionine-dependent methyltransferases"/>
    <property type="match status" value="1"/>
</dbReference>
<evidence type="ECO:0000256" key="12">
    <source>
        <dbReference type="ARBA" id="ARBA00048418"/>
    </source>
</evidence>
<evidence type="ECO:0000259" key="13">
    <source>
        <dbReference type="Pfam" id="PF12623"/>
    </source>
</evidence>
<dbReference type="EC" id="2.1.1.386" evidence="11"/>
<evidence type="ECO:0000256" key="3">
    <source>
        <dbReference type="ARBA" id="ARBA00021330"/>
    </source>
</evidence>
<evidence type="ECO:0000256" key="4">
    <source>
        <dbReference type="ARBA" id="ARBA00022603"/>
    </source>
</evidence>
<dbReference type="Gene3D" id="3.30.1610.20">
    <property type="entry name" value="Hen1, N-terminal domain"/>
    <property type="match status" value="1"/>
</dbReference>
<keyword evidence="15" id="KW-1185">Reference proteome</keyword>
<evidence type="ECO:0000256" key="2">
    <source>
        <dbReference type="ARBA" id="ARBA00009026"/>
    </source>
</evidence>
<keyword evidence="6" id="KW-0949">S-adenosyl-L-methionine</keyword>
<evidence type="ECO:0000256" key="8">
    <source>
        <dbReference type="ARBA" id="ARBA00022842"/>
    </source>
</evidence>
<feature type="domain" description="Hen1 N-terminal" evidence="13">
    <location>
        <begin position="2"/>
        <end position="215"/>
    </location>
</feature>
<comment type="catalytic activity">
    <reaction evidence="12">
        <text>small RNA 3'-end nucleotide + S-adenosyl-L-methionine = small RNA 3'-end 2'-O-methylnucleotide + S-adenosyl-L-homocysteine + H(+)</text>
        <dbReference type="Rhea" id="RHEA:37887"/>
        <dbReference type="Rhea" id="RHEA-COMP:10415"/>
        <dbReference type="Rhea" id="RHEA-COMP:10416"/>
        <dbReference type="ChEBI" id="CHEBI:15378"/>
        <dbReference type="ChEBI" id="CHEBI:57856"/>
        <dbReference type="ChEBI" id="CHEBI:59789"/>
        <dbReference type="ChEBI" id="CHEBI:74896"/>
        <dbReference type="ChEBI" id="CHEBI:74898"/>
        <dbReference type="EC" id="2.1.1.386"/>
    </reaction>
</comment>
<dbReference type="PANTHER" id="PTHR21404:SF3">
    <property type="entry name" value="SMALL RNA 2'-O-METHYLTRANSFERASE"/>
    <property type="match status" value="1"/>
</dbReference>
<dbReference type="InterPro" id="IPR038546">
    <property type="entry name" value="Hen1_N_sf"/>
</dbReference>
<dbReference type="InterPro" id="IPR024740">
    <property type="entry name" value="Hen1_N"/>
</dbReference>
<dbReference type="InterPro" id="IPR024026">
    <property type="entry name" value="3'-RNA_MeTfrase_Hen1_bac"/>
</dbReference>
<comment type="similarity">
    <text evidence="2">Belongs to the methyltransferase superfamily. HEN1 family.</text>
</comment>
<keyword evidence="9" id="KW-0694">RNA-binding</keyword>
<dbReference type="KEGG" id="asd:AS9A_2668"/>
<dbReference type="CDD" id="cd02440">
    <property type="entry name" value="AdoMet_MTases"/>
    <property type="match status" value="1"/>
</dbReference>
<dbReference type="GO" id="GO:0003723">
    <property type="term" value="F:RNA binding"/>
    <property type="evidence" value="ECO:0007669"/>
    <property type="project" value="UniProtKB-KW"/>
</dbReference>
<gene>
    <name evidence="14" type="ordered locus">AS9A_2668</name>
</gene>
<evidence type="ECO:0000256" key="1">
    <source>
        <dbReference type="ARBA" id="ARBA00001946"/>
    </source>
</evidence>
<dbReference type="AlphaFoldDB" id="F6EHD6"/>
<evidence type="ECO:0000313" key="14">
    <source>
        <dbReference type="EMBL" id="AEF41115.1"/>
    </source>
</evidence>
<dbReference type="Proteomes" id="UP000009235">
    <property type="component" value="Chromosome"/>
</dbReference>
<protein>
    <recommendedName>
        <fullName evidence="3">Small RNA 2'-O-methyltransferase</fullName>
        <ecNumber evidence="11">2.1.1.386</ecNumber>
    </recommendedName>
</protein>
<dbReference type="GO" id="GO:0090486">
    <property type="term" value="F:small RNA 2'-O-methyltransferase activity"/>
    <property type="evidence" value="ECO:0007669"/>
    <property type="project" value="UniProtKB-EC"/>
</dbReference>
<evidence type="ECO:0000256" key="7">
    <source>
        <dbReference type="ARBA" id="ARBA00022723"/>
    </source>
</evidence>
<dbReference type="EMBL" id="CP002786">
    <property type="protein sequence ID" value="AEF41115.1"/>
    <property type="molecule type" value="Genomic_DNA"/>
</dbReference>
<comment type="cofactor">
    <cofactor evidence="1">
        <name>Mg(2+)</name>
        <dbReference type="ChEBI" id="CHEBI:18420"/>
    </cofactor>
</comment>
<organism evidence="14 15">
    <name type="scientific">Hoyosella subflava (strain DSM 45089 / JCM 17490 / NBRC 109087 / DQS3-9A1)</name>
    <name type="common">Amycolicicoccus subflavus</name>
    <dbReference type="NCBI Taxonomy" id="443218"/>
    <lineage>
        <taxon>Bacteria</taxon>
        <taxon>Bacillati</taxon>
        <taxon>Actinomycetota</taxon>
        <taxon>Actinomycetes</taxon>
        <taxon>Mycobacteriales</taxon>
        <taxon>Hoyosellaceae</taxon>
        <taxon>Hoyosella</taxon>
    </lineage>
</organism>
<dbReference type="STRING" id="443218.AS9A_2668"/>
<accession>F6EHD6</accession>
<dbReference type="HOGENOM" id="CLU_042787_0_0_11"/>
<keyword evidence="8" id="KW-0460">Magnesium</keyword>
<dbReference type="GO" id="GO:0001510">
    <property type="term" value="P:RNA methylation"/>
    <property type="evidence" value="ECO:0007669"/>
    <property type="project" value="InterPro"/>
</dbReference>
<dbReference type="Pfam" id="PF13489">
    <property type="entry name" value="Methyltransf_23"/>
    <property type="match status" value="1"/>
</dbReference>
<dbReference type="PANTHER" id="PTHR21404">
    <property type="entry name" value="HEN1"/>
    <property type="match status" value="1"/>
</dbReference>
<sequence length="445" mass="48469">MAHVFYPEATPDQCTAALFVEVDPVALVRGRSRKQSGPLAQYINDRPYAAGSQLAVALRAAFATALRGRCESHPHLAQTSIPLSIHVPSLPVHSGSDGCRGGGGVDLVSRLFSPLGWTVTATAQPVDATIPHWGVAPYADTRLEGTFRLADALSHLYVLLPVLDGGHHFWVTEAEVSKLLRSGEAWLSTHPERDLITNVYLARSRPLVESVNEQLDMFHRIADGPAAIEADAPADITADPQHNVPLATLRRRAVLEQLRRADAKRILDLGCGPGALLDELRHDNTFSEIVGTDVSAYALRQAERKLHLDRADAARSTVRLRQSSLMYTDPALRGFDAAVLMEVIEHIDPDRLPAATHSVFGAARPRTVIVTTPNAEYNALFPGLAAGEFRHADHRFEWSRTEFQHWAEATAATYDYSTELLPVGPVHPDRGAPTQMAIFTAGGVT</sequence>
<dbReference type="Pfam" id="PF12623">
    <property type="entry name" value="Hen1_L"/>
    <property type="match status" value="1"/>
</dbReference>
<evidence type="ECO:0000256" key="10">
    <source>
        <dbReference type="ARBA" id="ARBA00023158"/>
    </source>
</evidence>
<evidence type="ECO:0000256" key="11">
    <source>
        <dbReference type="ARBA" id="ARBA00035025"/>
    </source>
</evidence>
<evidence type="ECO:0000256" key="9">
    <source>
        <dbReference type="ARBA" id="ARBA00022884"/>
    </source>
</evidence>
<evidence type="ECO:0000256" key="6">
    <source>
        <dbReference type="ARBA" id="ARBA00022691"/>
    </source>
</evidence>
<evidence type="ECO:0000256" key="5">
    <source>
        <dbReference type="ARBA" id="ARBA00022679"/>
    </source>
</evidence>
<keyword evidence="10" id="KW-0943">RNA-mediated gene silencing</keyword>
<dbReference type="eggNOG" id="COG2227">
    <property type="taxonomic scope" value="Bacteria"/>
</dbReference>